<organism evidence="2 3">
    <name type="scientific">Qingrenia yutianensis</name>
    <dbReference type="NCBI Taxonomy" id="2763676"/>
    <lineage>
        <taxon>Bacteria</taxon>
        <taxon>Bacillati</taxon>
        <taxon>Bacillota</taxon>
        <taxon>Clostridia</taxon>
        <taxon>Eubacteriales</taxon>
        <taxon>Oscillospiraceae</taxon>
        <taxon>Qingrenia</taxon>
    </lineage>
</organism>
<feature type="chain" id="PRO_5037127116" evidence="1">
    <location>
        <begin position="24"/>
        <end position="564"/>
    </location>
</feature>
<accession>A0A926FDD1</accession>
<evidence type="ECO:0000313" key="3">
    <source>
        <dbReference type="Proteomes" id="UP000647416"/>
    </source>
</evidence>
<gene>
    <name evidence="2" type="ORF">H8706_05935</name>
</gene>
<comment type="caution">
    <text evidence="2">The sequence shown here is derived from an EMBL/GenBank/DDBJ whole genome shotgun (WGS) entry which is preliminary data.</text>
</comment>
<dbReference type="Proteomes" id="UP000647416">
    <property type="component" value="Unassembled WGS sequence"/>
</dbReference>
<proteinExistence type="predicted"/>
<keyword evidence="1" id="KW-0732">Signal</keyword>
<reference evidence="2" key="1">
    <citation type="submission" date="2020-08" db="EMBL/GenBank/DDBJ databases">
        <title>Genome public.</title>
        <authorList>
            <person name="Liu C."/>
            <person name="Sun Q."/>
        </authorList>
    </citation>
    <scope>NUCLEOTIDE SEQUENCE</scope>
    <source>
        <strain evidence="2">NSJ-50</strain>
    </source>
</reference>
<feature type="signal peptide" evidence="1">
    <location>
        <begin position="1"/>
        <end position="23"/>
    </location>
</feature>
<keyword evidence="3" id="KW-1185">Reference proteome</keyword>
<protein>
    <submittedName>
        <fullName evidence="2">Uncharacterized protein</fullName>
    </submittedName>
</protein>
<dbReference type="RefSeq" id="WP_262431882.1">
    <property type="nucleotide sequence ID" value="NZ_JACRTE010000005.1"/>
</dbReference>
<dbReference type="AlphaFoldDB" id="A0A926FDD1"/>
<dbReference type="EMBL" id="JACRTE010000005">
    <property type="protein sequence ID" value="MBC8596404.1"/>
    <property type="molecule type" value="Genomic_DNA"/>
</dbReference>
<sequence length="564" mass="61111">MRKLSVLLIICMIVCTLPLTSLADAVSVSDEGVVTYFNDFENSDASSYSKYGIATYKGKSTPYGTFSVTGDTTNKYFKATNTSKSVYPTFRVNFLKTDAVPKINSLAGAKKYKVQFKMKLSPTIQGALSLNCGGLWKFQFYSKTYAISCNDGNVTAVEGAQENGYSVNLENSGANPFREYEIDVDKTNNTCIFKVEGNKIFENVPLYKTNDFNSLLIGFSSLTGSVFVDDIKVTVTDTAECGDENYASAANINFDDFGIGMIPNSEITNVGGFENDNEPTGHAYIDYAYNSENPSEVNKFLTITKNKKETKPFSIKRDISGVVDDYSVYDVSFKIKNGLGTKSTESAFIRLADGSNSNNGAVISIRGTDGKIGWFDYSTGAGVSNISEKTAAAGEWTEIKARIYKDENKADLYVGDMENPIAQNIKTNRKTAGDYIVFAPQKSAVNSSISVDDIVITPVTKSDYVLTYTTGSDDLAKYTSSGVSAQCKIAIAGAQTPVIIIAEYGADGRLVNIAKSESAENGIVSAKLTNANAQTGENVSVMLWKSLDNPVPLKKLIKLLPDVK</sequence>
<evidence type="ECO:0000256" key="1">
    <source>
        <dbReference type="SAM" id="SignalP"/>
    </source>
</evidence>
<evidence type="ECO:0000313" key="2">
    <source>
        <dbReference type="EMBL" id="MBC8596404.1"/>
    </source>
</evidence>
<name>A0A926FDD1_9FIRM</name>